<keyword evidence="16" id="KW-1185">Reference proteome</keyword>
<dbReference type="GO" id="GO:0009002">
    <property type="term" value="F:serine-type D-Ala-D-Ala carboxypeptidase activity"/>
    <property type="evidence" value="ECO:0007669"/>
    <property type="project" value="UniProtKB-EC"/>
</dbReference>
<evidence type="ECO:0000256" key="4">
    <source>
        <dbReference type="ARBA" id="ARBA00022670"/>
    </source>
</evidence>
<comment type="caution">
    <text evidence="15">The sequence shown here is derived from an EMBL/GenBank/DDBJ whole genome shotgun (WGS) entry which is preliminary data.</text>
</comment>
<evidence type="ECO:0000256" key="1">
    <source>
        <dbReference type="ARBA" id="ARBA00007090"/>
    </source>
</evidence>
<dbReference type="Pfam" id="PF00912">
    <property type="entry name" value="Transgly"/>
    <property type="match status" value="1"/>
</dbReference>
<dbReference type="Proteomes" id="UP000033772">
    <property type="component" value="Unassembled WGS sequence"/>
</dbReference>
<evidence type="ECO:0000256" key="7">
    <source>
        <dbReference type="ARBA" id="ARBA00022801"/>
    </source>
</evidence>
<dbReference type="InterPro" id="IPR001460">
    <property type="entry name" value="PCN-bd_Tpept"/>
</dbReference>
<evidence type="ECO:0000256" key="12">
    <source>
        <dbReference type="ARBA" id="ARBA00034000"/>
    </source>
</evidence>
<dbReference type="Gene3D" id="3.40.710.10">
    <property type="entry name" value="DD-peptidase/beta-lactamase superfamily"/>
    <property type="match status" value="1"/>
</dbReference>
<dbReference type="OrthoDB" id="9766909at2"/>
<comment type="catalytic activity">
    <reaction evidence="12">
        <text>Preferential cleavage: (Ac)2-L-Lys-D-Ala-|-D-Ala. Also transpeptidation of peptidyl-alanyl moieties that are N-acyl substituents of D-alanine.</text>
        <dbReference type="EC" id="3.4.16.4"/>
    </reaction>
</comment>
<keyword evidence="4" id="KW-0645">Protease</keyword>
<sequence>MARKVVRSLPFHRAVVRFAAFIGVAAVTGLVASGMAIPFIHLTGVAAKSGAEAMDELPLDLDMGELSQTTRILDVHGKVITTLYDQNRSYKALDQISPNMPKALLAIEDSRFYEHGAMDLKGTLRALLRNSASESGSVQGGSSITQQLVKTTLVYSADTDEERAAATEKSTARKIRELRYAIWLEENHDKDWILERYLNAAYFGDSAYGVQAAAKHYFGADASDLTWGQASMLAGMVKNPTGYDPTDFPDATIARRNLVLERLVQVGDLPRADAEKVKASTLGLHVQDSRNGCFGSSAEFFCDYALRWLLADKSLGETEAERWRLLQTGGLTIRTTLDSSFQKAAQKSVSRHVSPTNNAVGALAMVEPGTGMVKALAQSRPMGENRKKGESYLNYLVPKEYGDANGFQAGSTFKVFVGAAAIEKGFPLRQEIKSPEKKTFNQASFANCPGEGTFNPNPYPVGNSTTSGNKNLYTGTRESVNTFYVQLEQFTGVCAPYALAKKMGVHLTDPAHERFPSFTLGPIDVSPLEMAEAYATFGARGKHCDSRPVTQIVGPDGKTMKEYPASCQQVMRTGTADAMNDILRGVLQPGGFGQKLALSVPSAGKTGTTNSNRAVWFNGYTPKLATASMIAGADYEGHWVTLNGQRLRGGYVASASGSTVAGPMWADAMRAIDGKLGSANFVRPGAGVINGKGIKIPKVEGLSVAKATARLKAAGFKPVVGKRVKSRWKAGTVVGTVPASRAIKGATVEMLISKWRG</sequence>
<dbReference type="InterPro" id="IPR036950">
    <property type="entry name" value="PBP_transglycosylase"/>
</dbReference>
<name>A0A1J4N1N5_9ACTN</name>
<comment type="similarity">
    <text evidence="1">In the C-terminal section; belongs to the transpeptidase family.</text>
</comment>
<dbReference type="InterPro" id="IPR001264">
    <property type="entry name" value="Glyco_trans_51"/>
</dbReference>
<dbReference type="GO" id="GO:0008955">
    <property type="term" value="F:peptidoglycan glycosyltransferase activity"/>
    <property type="evidence" value="ECO:0007669"/>
    <property type="project" value="UniProtKB-EC"/>
</dbReference>
<dbReference type="InterPro" id="IPR005543">
    <property type="entry name" value="PASTA_dom"/>
</dbReference>
<dbReference type="SMART" id="SM00740">
    <property type="entry name" value="PASTA"/>
    <property type="match status" value="1"/>
</dbReference>
<evidence type="ECO:0000256" key="8">
    <source>
        <dbReference type="ARBA" id="ARBA00022960"/>
    </source>
</evidence>
<evidence type="ECO:0000256" key="11">
    <source>
        <dbReference type="ARBA" id="ARBA00023316"/>
    </source>
</evidence>
<evidence type="ECO:0000256" key="9">
    <source>
        <dbReference type="ARBA" id="ARBA00022984"/>
    </source>
</evidence>
<dbReference type="FunFam" id="1.10.3810.10:FF:000001">
    <property type="entry name" value="Penicillin-binding protein 1A"/>
    <property type="match status" value="1"/>
</dbReference>
<evidence type="ECO:0000259" key="14">
    <source>
        <dbReference type="PROSITE" id="PS51178"/>
    </source>
</evidence>
<evidence type="ECO:0000256" key="10">
    <source>
        <dbReference type="ARBA" id="ARBA00023268"/>
    </source>
</evidence>
<dbReference type="InterPro" id="IPR023346">
    <property type="entry name" value="Lysozyme-like_dom_sf"/>
</dbReference>
<dbReference type="STRING" id="1844.UG56_022575"/>
<comment type="catalytic activity">
    <reaction evidence="13">
        <text>[GlcNAc-(1-&gt;4)-Mur2Ac(oyl-L-Ala-gamma-D-Glu-L-Lys-D-Ala-D-Ala)](n)-di-trans,octa-cis-undecaprenyl diphosphate + beta-D-GlcNAc-(1-&gt;4)-Mur2Ac(oyl-L-Ala-gamma-D-Glu-L-Lys-D-Ala-D-Ala)-di-trans,octa-cis-undecaprenyl diphosphate = [GlcNAc-(1-&gt;4)-Mur2Ac(oyl-L-Ala-gamma-D-Glu-L-Lys-D-Ala-D-Ala)](n+1)-di-trans,octa-cis-undecaprenyl diphosphate + di-trans,octa-cis-undecaprenyl diphosphate + H(+)</text>
        <dbReference type="Rhea" id="RHEA:23708"/>
        <dbReference type="Rhea" id="RHEA-COMP:9602"/>
        <dbReference type="Rhea" id="RHEA-COMP:9603"/>
        <dbReference type="ChEBI" id="CHEBI:15378"/>
        <dbReference type="ChEBI" id="CHEBI:58405"/>
        <dbReference type="ChEBI" id="CHEBI:60033"/>
        <dbReference type="ChEBI" id="CHEBI:78435"/>
        <dbReference type="EC" id="2.4.99.28"/>
    </reaction>
</comment>
<evidence type="ECO:0000313" key="16">
    <source>
        <dbReference type="Proteomes" id="UP000033772"/>
    </source>
</evidence>
<evidence type="ECO:0000256" key="13">
    <source>
        <dbReference type="ARBA" id="ARBA00049902"/>
    </source>
</evidence>
<dbReference type="GO" id="GO:0008360">
    <property type="term" value="P:regulation of cell shape"/>
    <property type="evidence" value="ECO:0007669"/>
    <property type="project" value="UniProtKB-KW"/>
</dbReference>
<dbReference type="Gene3D" id="1.10.3810.10">
    <property type="entry name" value="Biosynthetic peptidoglycan transglycosylase-like"/>
    <property type="match status" value="1"/>
</dbReference>
<dbReference type="AlphaFoldDB" id="A0A1J4N1N5"/>
<keyword evidence="5" id="KW-0328">Glycosyltransferase</keyword>
<evidence type="ECO:0000256" key="5">
    <source>
        <dbReference type="ARBA" id="ARBA00022676"/>
    </source>
</evidence>
<reference evidence="15" key="1">
    <citation type="submission" date="2016-10" db="EMBL/GenBank/DDBJ databases">
        <title>Draft Genome Sequence of Nocardioides luteus Strain BAFB, an Alkane-Degrading Bacterium Isolated from JP-7 Polluted Soil.</title>
        <authorList>
            <person name="Brown L."/>
            <person name="Ruiz O.N."/>
            <person name="Gunasekera T."/>
        </authorList>
    </citation>
    <scope>NUCLEOTIDE SEQUENCE [LARGE SCALE GENOMIC DNA]</scope>
    <source>
        <strain evidence="15">BAFB</strain>
    </source>
</reference>
<evidence type="ECO:0000313" key="15">
    <source>
        <dbReference type="EMBL" id="OIJ24472.1"/>
    </source>
</evidence>
<evidence type="ECO:0000256" key="3">
    <source>
        <dbReference type="ARBA" id="ARBA00022645"/>
    </source>
</evidence>
<keyword evidence="6 15" id="KW-0808">Transferase</keyword>
<keyword evidence="9" id="KW-0573">Peptidoglycan synthesis</keyword>
<keyword evidence="11" id="KW-0961">Cell wall biogenesis/degradation</keyword>
<dbReference type="Gene3D" id="3.30.10.20">
    <property type="match status" value="1"/>
</dbReference>
<dbReference type="EMBL" id="JZDQ02000038">
    <property type="protein sequence ID" value="OIJ24472.1"/>
    <property type="molecule type" value="Genomic_DNA"/>
</dbReference>
<organism evidence="15 16">
    <name type="scientific">Nocardioides luteus</name>
    <dbReference type="NCBI Taxonomy" id="1844"/>
    <lineage>
        <taxon>Bacteria</taxon>
        <taxon>Bacillati</taxon>
        <taxon>Actinomycetota</taxon>
        <taxon>Actinomycetes</taxon>
        <taxon>Propionibacteriales</taxon>
        <taxon>Nocardioidaceae</taxon>
        <taxon>Nocardioides</taxon>
    </lineage>
</organism>
<dbReference type="GO" id="GO:0009252">
    <property type="term" value="P:peptidoglycan biosynthetic process"/>
    <property type="evidence" value="ECO:0007669"/>
    <property type="project" value="UniProtKB-KW"/>
</dbReference>
<dbReference type="InterPro" id="IPR012338">
    <property type="entry name" value="Beta-lactam/transpept-like"/>
</dbReference>
<dbReference type="GO" id="GO:0071555">
    <property type="term" value="P:cell wall organization"/>
    <property type="evidence" value="ECO:0007669"/>
    <property type="project" value="UniProtKB-KW"/>
</dbReference>
<dbReference type="PROSITE" id="PS51178">
    <property type="entry name" value="PASTA"/>
    <property type="match status" value="1"/>
</dbReference>
<keyword evidence="8" id="KW-0133">Cell shape</keyword>
<proteinExistence type="inferred from homology"/>
<dbReference type="SUPFAM" id="SSF56601">
    <property type="entry name" value="beta-lactamase/transpeptidase-like"/>
    <property type="match status" value="1"/>
</dbReference>
<dbReference type="Pfam" id="PF00905">
    <property type="entry name" value="Transpeptidase"/>
    <property type="match status" value="1"/>
</dbReference>
<dbReference type="GO" id="GO:0030288">
    <property type="term" value="C:outer membrane-bounded periplasmic space"/>
    <property type="evidence" value="ECO:0007669"/>
    <property type="project" value="TreeGrafter"/>
</dbReference>
<keyword evidence="10" id="KW-0511">Multifunctional enzyme</keyword>
<dbReference type="SUPFAM" id="SSF53955">
    <property type="entry name" value="Lysozyme-like"/>
    <property type="match status" value="1"/>
</dbReference>
<evidence type="ECO:0000256" key="6">
    <source>
        <dbReference type="ARBA" id="ARBA00022679"/>
    </source>
</evidence>
<protein>
    <submittedName>
        <fullName evidence="15">Glycosyl transferase</fullName>
    </submittedName>
</protein>
<feature type="domain" description="PASTA" evidence="14">
    <location>
        <begin position="690"/>
        <end position="754"/>
    </location>
</feature>
<gene>
    <name evidence="15" type="ORF">UG56_022575</name>
</gene>
<comment type="similarity">
    <text evidence="2">In the N-terminal section; belongs to the glycosyltransferase 51 family.</text>
</comment>
<dbReference type="PANTHER" id="PTHR32282">
    <property type="entry name" value="BINDING PROTEIN TRANSPEPTIDASE, PUTATIVE-RELATED"/>
    <property type="match status" value="1"/>
</dbReference>
<dbReference type="InterPro" id="IPR050396">
    <property type="entry name" value="Glycosyltr_51/Transpeptidase"/>
</dbReference>
<dbReference type="GO" id="GO:0006508">
    <property type="term" value="P:proteolysis"/>
    <property type="evidence" value="ECO:0007669"/>
    <property type="project" value="UniProtKB-KW"/>
</dbReference>
<evidence type="ECO:0000256" key="2">
    <source>
        <dbReference type="ARBA" id="ARBA00007739"/>
    </source>
</evidence>
<dbReference type="Pfam" id="PF03793">
    <property type="entry name" value="PASTA"/>
    <property type="match status" value="1"/>
</dbReference>
<keyword evidence="7" id="KW-0378">Hydrolase</keyword>
<accession>A0A1J4N1N5</accession>
<dbReference type="CDD" id="cd06577">
    <property type="entry name" value="PASTA_pknB"/>
    <property type="match status" value="1"/>
</dbReference>
<dbReference type="GO" id="GO:0008658">
    <property type="term" value="F:penicillin binding"/>
    <property type="evidence" value="ECO:0007669"/>
    <property type="project" value="InterPro"/>
</dbReference>
<dbReference type="PANTHER" id="PTHR32282:SF33">
    <property type="entry name" value="PEPTIDOGLYCAN GLYCOSYLTRANSFERASE"/>
    <property type="match status" value="1"/>
</dbReference>
<keyword evidence="3" id="KW-0121">Carboxypeptidase</keyword>